<reference evidence="2 3" key="1">
    <citation type="journal article" date="2019" name="Nat. Ecol. Evol.">
        <title>Megaphylogeny resolves global patterns of mushroom evolution.</title>
        <authorList>
            <person name="Varga T."/>
            <person name="Krizsan K."/>
            <person name="Foldi C."/>
            <person name="Dima B."/>
            <person name="Sanchez-Garcia M."/>
            <person name="Sanchez-Ramirez S."/>
            <person name="Szollosi G.J."/>
            <person name="Szarkandi J.G."/>
            <person name="Papp V."/>
            <person name="Albert L."/>
            <person name="Andreopoulos W."/>
            <person name="Angelini C."/>
            <person name="Antonin V."/>
            <person name="Barry K.W."/>
            <person name="Bougher N.L."/>
            <person name="Buchanan P."/>
            <person name="Buyck B."/>
            <person name="Bense V."/>
            <person name="Catcheside P."/>
            <person name="Chovatia M."/>
            <person name="Cooper J."/>
            <person name="Damon W."/>
            <person name="Desjardin D."/>
            <person name="Finy P."/>
            <person name="Geml J."/>
            <person name="Haridas S."/>
            <person name="Hughes K."/>
            <person name="Justo A."/>
            <person name="Karasinski D."/>
            <person name="Kautmanova I."/>
            <person name="Kiss B."/>
            <person name="Kocsube S."/>
            <person name="Kotiranta H."/>
            <person name="LaButti K.M."/>
            <person name="Lechner B.E."/>
            <person name="Liimatainen K."/>
            <person name="Lipzen A."/>
            <person name="Lukacs Z."/>
            <person name="Mihaltcheva S."/>
            <person name="Morgado L.N."/>
            <person name="Niskanen T."/>
            <person name="Noordeloos M.E."/>
            <person name="Ohm R.A."/>
            <person name="Ortiz-Santana B."/>
            <person name="Ovrebo C."/>
            <person name="Racz N."/>
            <person name="Riley R."/>
            <person name="Savchenko A."/>
            <person name="Shiryaev A."/>
            <person name="Soop K."/>
            <person name="Spirin V."/>
            <person name="Szebenyi C."/>
            <person name="Tomsovsky M."/>
            <person name="Tulloss R.E."/>
            <person name="Uehling J."/>
            <person name="Grigoriev I.V."/>
            <person name="Vagvolgyi C."/>
            <person name="Papp T."/>
            <person name="Martin F.M."/>
            <person name="Miettinen O."/>
            <person name="Hibbett D.S."/>
            <person name="Nagy L.G."/>
        </authorList>
    </citation>
    <scope>NUCLEOTIDE SEQUENCE [LARGE SCALE GENOMIC DNA]</scope>
    <source>
        <strain evidence="2 3">CBS 962.96</strain>
    </source>
</reference>
<organism evidence="2 3">
    <name type="scientific">Dendrothele bispora (strain CBS 962.96)</name>
    <dbReference type="NCBI Taxonomy" id="1314807"/>
    <lineage>
        <taxon>Eukaryota</taxon>
        <taxon>Fungi</taxon>
        <taxon>Dikarya</taxon>
        <taxon>Basidiomycota</taxon>
        <taxon>Agaricomycotina</taxon>
        <taxon>Agaricomycetes</taxon>
        <taxon>Agaricomycetidae</taxon>
        <taxon>Agaricales</taxon>
        <taxon>Agaricales incertae sedis</taxon>
        <taxon>Dendrothele</taxon>
    </lineage>
</organism>
<evidence type="ECO:0000313" key="3">
    <source>
        <dbReference type="Proteomes" id="UP000297245"/>
    </source>
</evidence>
<dbReference type="Proteomes" id="UP000297245">
    <property type="component" value="Unassembled WGS sequence"/>
</dbReference>
<gene>
    <name evidence="2" type="ORF">K435DRAFT_792661</name>
</gene>
<sequence>MQCTSDNSQVKEINAELLDVNSEDAAILVDFDKEKGITQALVDEVRENLGSQKPKKRAEKAAEKVQQVGSDEDEDAPACKRAQVDENDSESEGPTTPKMAKATKTESKGRGKGKAGLAEKESNMEGPNITAYIQILKNPAPTTSRGSKKSSAPQYTSRGPIFLTYNTGYHTFLDMMATALPCPVTNIVQGSLYYRTQSPANSPLLPVGSPEAYLAMMMLLKGKRNQSGPHGVFIIMDKPMKPATNAADWDMGDGEPAPASFDFTSVETNGTSTSLSISAQKVSFDDANMPFLQELFKEYPVNNSPLYPGLHVYTNSVGTSWELNDTRLSVWATNMARKVDGVDHQTPPRSSWFDFKHRLKPLKTTTTPAPELVITPPPPTPASAPALAPTPAPPATSNDLHSCFMDFVMMLMMQNHITQGHSFPIFGFSGPTYHSLGLLPDQMIRRSSADCVSDSDGG</sequence>
<evidence type="ECO:0000256" key="1">
    <source>
        <dbReference type="SAM" id="MobiDB-lite"/>
    </source>
</evidence>
<proteinExistence type="predicted"/>
<feature type="region of interest" description="Disordered" evidence="1">
    <location>
        <begin position="48"/>
        <end position="124"/>
    </location>
</feature>
<keyword evidence="3" id="KW-1185">Reference proteome</keyword>
<name>A0A4S8MHY0_DENBC</name>
<dbReference type="OrthoDB" id="3069791at2759"/>
<dbReference type="EMBL" id="ML179078">
    <property type="protein sequence ID" value="THV02303.1"/>
    <property type="molecule type" value="Genomic_DNA"/>
</dbReference>
<evidence type="ECO:0000313" key="2">
    <source>
        <dbReference type="EMBL" id="THV02303.1"/>
    </source>
</evidence>
<accession>A0A4S8MHY0</accession>
<protein>
    <submittedName>
        <fullName evidence="2">Uncharacterized protein</fullName>
    </submittedName>
</protein>
<dbReference type="AlphaFoldDB" id="A0A4S8MHY0"/>